<keyword evidence="6" id="KW-1185">Reference proteome</keyword>
<dbReference type="InterPro" id="IPR020472">
    <property type="entry name" value="WD40_PAC1"/>
</dbReference>
<evidence type="ECO:0000256" key="1">
    <source>
        <dbReference type="ARBA" id="ARBA00022574"/>
    </source>
</evidence>
<comment type="caution">
    <text evidence="5">The sequence shown here is derived from an EMBL/GenBank/DDBJ whole genome shotgun (WGS) entry which is preliminary data.</text>
</comment>
<feature type="repeat" description="WD" evidence="4">
    <location>
        <begin position="265"/>
        <end position="298"/>
    </location>
</feature>
<feature type="repeat" description="WD" evidence="4">
    <location>
        <begin position="436"/>
        <end position="468"/>
    </location>
</feature>
<comment type="similarity">
    <text evidence="3">Belongs to the WD repeat LEC14B family.</text>
</comment>
<dbReference type="PROSITE" id="PS50294">
    <property type="entry name" value="WD_REPEATS_REGION"/>
    <property type="match status" value="4"/>
</dbReference>
<reference evidence="5 6" key="1">
    <citation type="journal article" date="2023" name="BMC Biotechnol.">
        <title>Vitis rotundifolia cv Carlos genome sequencing.</title>
        <authorList>
            <person name="Huff M."/>
            <person name="Hulse-Kemp A."/>
            <person name="Scheffler B."/>
            <person name="Youngblood R."/>
            <person name="Simpson S."/>
            <person name="Babiker E."/>
            <person name="Staton M."/>
        </authorList>
    </citation>
    <scope>NUCLEOTIDE SEQUENCE [LARGE SCALE GENOMIC DNA]</scope>
    <source>
        <tissue evidence="5">Leaf</tissue>
    </source>
</reference>
<protein>
    <recommendedName>
        <fullName evidence="3">LEC14B homolog</fullName>
    </recommendedName>
</protein>
<dbReference type="PANTHER" id="PTHR19847:SF27">
    <property type="entry name" value="LEC14B HOMOLOG"/>
    <property type="match status" value="1"/>
</dbReference>
<sequence>MFFTASEGAANEMGYAMSRLELDSDFCDAGKNIHRDDNTERLNKELNHLDHEISQLTKLRSGPHECLSQIIPGKRDSPVSTVKMLAGREGNYSGRGRFSSADCCHMLSRYLPVNGPWLVDQMTSRAYVSQFSADGSLFVAGFQGSHIRIYNVDRGWKVQKNILAKSLRWTVTDTSLSPDQRHLVYASMSPIVHIVNIGSAATESLANITEIHDGLDFSADDDDDGYSFGIFSVKFSTDGRELVAGSSDDSIYVYDLEANKLSLRILAHTSDVNTVCFADESGHLIYSGSDDSLCKVWDRRCFISKGKPAGVLMGHLEGITFIDSRGDGRHLISNGKDQSIKLWDIRKMSSNATCTPGFRNYEWDYRWMDYPTQARELKHPCDQSLSTYKGHSVLRTLIRCYFSPSYSTGQKYIYSGSSDSCIYIYDLLTGAQVATLEHHKSVVRDCNWHPNYPILVSSSWDGDVVKWEFPGNGEPVN</sequence>
<evidence type="ECO:0000256" key="4">
    <source>
        <dbReference type="PROSITE-ProRule" id="PRU00221"/>
    </source>
</evidence>
<dbReference type="Pfam" id="PF00400">
    <property type="entry name" value="WD40"/>
    <property type="match status" value="5"/>
</dbReference>
<gene>
    <name evidence="5" type="ORF">PVL29_008523</name>
</gene>
<dbReference type="FunFam" id="2.130.10.10:FF:001117">
    <property type="entry name" value="DDB1 and CUL4-associated factor 11"/>
    <property type="match status" value="1"/>
</dbReference>
<dbReference type="InterPro" id="IPR036322">
    <property type="entry name" value="WD40_repeat_dom_sf"/>
</dbReference>
<name>A0AA38ZWZ2_VITRO</name>
<dbReference type="InterPro" id="IPR017399">
    <property type="entry name" value="DCAF11/LEC14B"/>
</dbReference>
<dbReference type="Gene3D" id="2.130.10.10">
    <property type="entry name" value="YVTN repeat-like/Quinoprotein amine dehydrogenase"/>
    <property type="match status" value="3"/>
</dbReference>
<keyword evidence="1 4" id="KW-0853">WD repeat</keyword>
<dbReference type="EMBL" id="JARBHA010000007">
    <property type="protein sequence ID" value="KAJ9696342.1"/>
    <property type="molecule type" value="Genomic_DNA"/>
</dbReference>
<evidence type="ECO:0000256" key="2">
    <source>
        <dbReference type="ARBA" id="ARBA00022737"/>
    </source>
</evidence>
<evidence type="ECO:0000313" key="5">
    <source>
        <dbReference type="EMBL" id="KAJ9696342.1"/>
    </source>
</evidence>
<dbReference type="Proteomes" id="UP001168098">
    <property type="component" value="Unassembled WGS sequence"/>
</dbReference>
<evidence type="ECO:0000313" key="6">
    <source>
        <dbReference type="Proteomes" id="UP001168098"/>
    </source>
</evidence>
<dbReference type="SMART" id="SM00320">
    <property type="entry name" value="WD40"/>
    <property type="match status" value="7"/>
</dbReference>
<dbReference type="FunFam" id="2.130.10.10:FF:000960">
    <property type="entry name" value="LEC14B protein-like isoform X1"/>
    <property type="match status" value="1"/>
</dbReference>
<dbReference type="InterPro" id="IPR015943">
    <property type="entry name" value="WD40/YVTN_repeat-like_dom_sf"/>
</dbReference>
<organism evidence="5 6">
    <name type="scientific">Vitis rotundifolia</name>
    <name type="common">Muscadine grape</name>
    <dbReference type="NCBI Taxonomy" id="103349"/>
    <lineage>
        <taxon>Eukaryota</taxon>
        <taxon>Viridiplantae</taxon>
        <taxon>Streptophyta</taxon>
        <taxon>Embryophyta</taxon>
        <taxon>Tracheophyta</taxon>
        <taxon>Spermatophyta</taxon>
        <taxon>Magnoliopsida</taxon>
        <taxon>eudicotyledons</taxon>
        <taxon>Gunneridae</taxon>
        <taxon>Pentapetalae</taxon>
        <taxon>rosids</taxon>
        <taxon>Vitales</taxon>
        <taxon>Vitaceae</taxon>
        <taxon>Viteae</taxon>
        <taxon>Vitis</taxon>
    </lineage>
</organism>
<dbReference type="InterPro" id="IPR051859">
    <property type="entry name" value="DCAF"/>
</dbReference>
<dbReference type="GO" id="GO:0043161">
    <property type="term" value="P:proteasome-mediated ubiquitin-dependent protein catabolic process"/>
    <property type="evidence" value="ECO:0007669"/>
    <property type="project" value="TreeGrafter"/>
</dbReference>
<dbReference type="GO" id="GO:0080008">
    <property type="term" value="C:Cul4-RING E3 ubiquitin ligase complex"/>
    <property type="evidence" value="ECO:0007669"/>
    <property type="project" value="TreeGrafter"/>
</dbReference>
<accession>A0AA38ZWZ2</accession>
<dbReference type="AlphaFoldDB" id="A0AA38ZWZ2"/>
<dbReference type="PIRSF" id="PIRSF038135">
    <property type="entry name" value="WD_repeat_p23"/>
    <property type="match status" value="1"/>
</dbReference>
<dbReference type="PROSITE" id="PS50082">
    <property type="entry name" value="WD_REPEATS_2"/>
    <property type="match status" value="4"/>
</dbReference>
<evidence type="ECO:0000256" key="3">
    <source>
        <dbReference type="PIRNR" id="PIRNR038135"/>
    </source>
</evidence>
<feature type="repeat" description="WD" evidence="4">
    <location>
        <begin position="312"/>
        <end position="353"/>
    </location>
</feature>
<dbReference type="InterPro" id="IPR001680">
    <property type="entry name" value="WD40_rpt"/>
</dbReference>
<dbReference type="SUPFAM" id="SSF50978">
    <property type="entry name" value="WD40 repeat-like"/>
    <property type="match status" value="1"/>
</dbReference>
<dbReference type="PANTHER" id="PTHR19847">
    <property type="entry name" value="DDB1- AND CUL4-ASSOCIATED FACTOR 11"/>
    <property type="match status" value="1"/>
</dbReference>
<feature type="repeat" description="WD" evidence="4">
    <location>
        <begin position="223"/>
        <end position="264"/>
    </location>
</feature>
<proteinExistence type="inferred from homology"/>
<keyword evidence="2" id="KW-0677">Repeat</keyword>
<dbReference type="FunFam" id="2.130.10.10:FF:000492">
    <property type="entry name" value="LEC14B homolog isoform X2"/>
    <property type="match status" value="1"/>
</dbReference>
<dbReference type="PRINTS" id="PR00320">
    <property type="entry name" value="GPROTEINBRPT"/>
</dbReference>